<evidence type="ECO:0000313" key="3">
    <source>
        <dbReference type="EMBL" id="MCL6682474.1"/>
    </source>
</evidence>
<keyword evidence="4" id="KW-1185">Reference proteome</keyword>
<dbReference type="RefSeq" id="WP_249846443.1">
    <property type="nucleotide sequence ID" value="NZ_JAMGBD010000001.1"/>
</dbReference>
<dbReference type="SUPFAM" id="SSF103088">
    <property type="entry name" value="OmpA-like"/>
    <property type="match status" value="1"/>
</dbReference>
<name>A0ABT0RIL3_9SPHN</name>
<dbReference type="InterPro" id="IPR006665">
    <property type="entry name" value="OmpA-like"/>
</dbReference>
<proteinExistence type="predicted"/>
<dbReference type="Pfam" id="PF00691">
    <property type="entry name" value="OmpA"/>
    <property type="match status" value="1"/>
</dbReference>
<sequence>MRIGGLLAVAGVPMLLSSCALPAEPVKSCKDGVFVRFSPGRTQLDLDAVGQVLLAVATLEACPSARATVIGHADPDEQTRLSAVRASNVASVLAKNGIDRGRIQIRNAAQKTSAKPDNRFVSVEWR</sequence>
<dbReference type="EMBL" id="JAMGBD010000001">
    <property type="protein sequence ID" value="MCL6682474.1"/>
    <property type="molecule type" value="Genomic_DNA"/>
</dbReference>
<accession>A0ABT0RIL3</accession>
<keyword evidence="1" id="KW-0732">Signal</keyword>
<protein>
    <submittedName>
        <fullName evidence="3">OmpA family protein</fullName>
    </submittedName>
</protein>
<evidence type="ECO:0000313" key="4">
    <source>
        <dbReference type="Proteomes" id="UP001165363"/>
    </source>
</evidence>
<comment type="caution">
    <text evidence="3">The sequence shown here is derived from an EMBL/GenBank/DDBJ whole genome shotgun (WGS) entry which is preliminary data.</text>
</comment>
<reference evidence="3" key="1">
    <citation type="submission" date="2022-05" db="EMBL/GenBank/DDBJ databases">
        <authorList>
            <person name="Jo J.-H."/>
            <person name="Im W.-T."/>
        </authorList>
    </citation>
    <scope>NUCLEOTIDE SEQUENCE</scope>
    <source>
        <strain evidence="3">SE158</strain>
    </source>
</reference>
<feature type="domain" description="OmpA-like" evidence="2">
    <location>
        <begin position="36"/>
        <end position="114"/>
    </location>
</feature>
<dbReference type="Proteomes" id="UP001165363">
    <property type="component" value="Unassembled WGS sequence"/>
</dbReference>
<feature type="chain" id="PRO_5045569126" evidence="1">
    <location>
        <begin position="23"/>
        <end position="126"/>
    </location>
</feature>
<dbReference type="InterPro" id="IPR036737">
    <property type="entry name" value="OmpA-like_sf"/>
</dbReference>
<organism evidence="3 4">
    <name type="scientific">Sphingomonas alba</name>
    <dbReference type="NCBI Taxonomy" id="2908208"/>
    <lineage>
        <taxon>Bacteria</taxon>
        <taxon>Pseudomonadati</taxon>
        <taxon>Pseudomonadota</taxon>
        <taxon>Alphaproteobacteria</taxon>
        <taxon>Sphingomonadales</taxon>
        <taxon>Sphingomonadaceae</taxon>
        <taxon>Sphingomonas</taxon>
    </lineage>
</organism>
<evidence type="ECO:0000259" key="2">
    <source>
        <dbReference type="Pfam" id="PF00691"/>
    </source>
</evidence>
<gene>
    <name evidence="3" type="ORF">LZ536_00955</name>
</gene>
<dbReference type="Gene3D" id="3.30.1330.60">
    <property type="entry name" value="OmpA-like domain"/>
    <property type="match status" value="1"/>
</dbReference>
<feature type="signal peptide" evidence="1">
    <location>
        <begin position="1"/>
        <end position="22"/>
    </location>
</feature>
<dbReference type="PROSITE" id="PS51257">
    <property type="entry name" value="PROKAR_LIPOPROTEIN"/>
    <property type="match status" value="1"/>
</dbReference>
<evidence type="ECO:0000256" key="1">
    <source>
        <dbReference type="SAM" id="SignalP"/>
    </source>
</evidence>